<evidence type="ECO:0000256" key="5">
    <source>
        <dbReference type="ARBA" id="ARBA00022505"/>
    </source>
</evidence>
<proteinExistence type="inferred from homology"/>
<dbReference type="GO" id="GO:1990204">
    <property type="term" value="C:oxidoreductase complex"/>
    <property type="evidence" value="ECO:0007669"/>
    <property type="project" value="UniProtKB-ARBA"/>
</dbReference>
<dbReference type="GO" id="GO:0046872">
    <property type="term" value="F:metal ion binding"/>
    <property type="evidence" value="ECO:0007669"/>
    <property type="project" value="UniProtKB-KW"/>
</dbReference>
<dbReference type="EMBL" id="FOEG01000004">
    <property type="protein sequence ID" value="SEO90311.1"/>
    <property type="molecule type" value="Genomic_DNA"/>
</dbReference>
<evidence type="ECO:0000256" key="4">
    <source>
        <dbReference type="ARBA" id="ARBA00022485"/>
    </source>
</evidence>
<keyword evidence="8" id="KW-0408">Iron</keyword>
<dbReference type="InterPro" id="IPR007419">
    <property type="entry name" value="BFD-like_2Fe2S-bd_dom"/>
</dbReference>
<dbReference type="PANTHER" id="PTHR43105">
    <property type="entry name" value="RESPIRATORY NITRATE REDUCTASE"/>
    <property type="match status" value="1"/>
</dbReference>
<evidence type="ECO:0000259" key="11">
    <source>
        <dbReference type="PROSITE" id="PS51669"/>
    </source>
</evidence>
<evidence type="ECO:0000256" key="8">
    <source>
        <dbReference type="ARBA" id="ARBA00023004"/>
    </source>
</evidence>
<dbReference type="Pfam" id="PF01568">
    <property type="entry name" value="Molydop_binding"/>
    <property type="match status" value="1"/>
</dbReference>
<protein>
    <submittedName>
        <fullName evidence="12">Assimilatory nitrate reductase (NADH) alpha subunit apoprotein</fullName>
    </submittedName>
</protein>
<keyword evidence="7" id="KW-0560">Oxidoreductase</keyword>
<comment type="cofactor">
    <cofactor evidence="2">
        <name>[4Fe-4S] cluster</name>
        <dbReference type="ChEBI" id="CHEBI:49883"/>
    </cofactor>
</comment>
<evidence type="ECO:0000256" key="10">
    <source>
        <dbReference type="ARBA" id="ARBA00023063"/>
    </source>
</evidence>
<dbReference type="InterPro" id="IPR006657">
    <property type="entry name" value="MoPterin_dinucl-bd_dom"/>
</dbReference>
<dbReference type="InterPro" id="IPR041854">
    <property type="entry name" value="BFD-like_2Fe2S-bd_dom_sf"/>
</dbReference>
<dbReference type="SUPFAM" id="SSF53706">
    <property type="entry name" value="Formate dehydrogenase/DMSO reductase, domains 1-3"/>
    <property type="match status" value="1"/>
</dbReference>
<evidence type="ECO:0000313" key="12">
    <source>
        <dbReference type="EMBL" id="SEO90311.1"/>
    </source>
</evidence>
<dbReference type="GO" id="GO:0016020">
    <property type="term" value="C:membrane"/>
    <property type="evidence" value="ECO:0007669"/>
    <property type="project" value="TreeGrafter"/>
</dbReference>
<dbReference type="GO" id="GO:0016491">
    <property type="term" value="F:oxidoreductase activity"/>
    <property type="evidence" value="ECO:0007669"/>
    <property type="project" value="UniProtKB-KW"/>
</dbReference>
<dbReference type="RefSeq" id="WP_091643467.1">
    <property type="nucleotide sequence ID" value="NZ_FOEG01000004.1"/>
</dbReference>
<dbReference type="PROSITE" id="PS51669">
    <property type="entry name" value="4FE4S_MOW_BIS_MGD"/>
    <property type="match status" value="1"/>
</dbReference>
<gene>
    <name evidence="12" type="ORF">SAMN04488052_104186</name>
</gene>
<organism evidence="12 13">
    <name type="scientific">Aquisalimonas asiatica</name>
    <dbReference type="NCBI Taxonomy" id="406100"/>
    <lineage>
        <taxon>Bacteria</taxon>
        <taxon>Pseudomonadati</taxon>
        <taxon>Pseudomonadota</taxon>
        <taxon>Gammaproteobacteria</taxon>
        <taxon>Chromatiales</taxon>
        <taxon>Ectothiorhodospiraceae</taxon>
        <taxon>Aquisalimonas</taxon>
    </lineage>
</organism>
<evidence type="ECO:0000256" key="3">
    <source>
        <dbReference type="ARBA" id="ARBA00008747"/>
    </source>
</evidence>
<dbReference type="Gene3D" id="2.20.25.90">
    <property type="entry name" value="ADC-like domains"/>
    <property type="match status" value="1"/>
</dbReference>
<dbReference type="InterPro" id="IPR006963">
    <property type="entry name" value="Mopterin_OxRdtase_4Fe-4S_dom"/>
</dbReference>
<dbReference type="CDD" id="cd02754">
    <property type="entry name" value="MopB_Nitrate-R-NapA-like"/>
    <property type="match status" value="1"/>
</dbReference>
<sequence length="892" mass="96277">MHDQHSQTVHTTCPYCGVGCGVLASPGAGGTVTIQGDPQHPANYGRLCSKGAALGDTVDLDGRLLHPVVHGERAAWDTALETVAEGLRRVIAEHGPEAVAFYGSGQMLTEDYYVSNKLFKGFIGTPHVDTNSRLCMASTVVGHKRAFGADTVPGNYADLEQADLLVLAGSNLAWCHPVLYQRVKAAKADNPDMQVVVIDPRRTDTCEIADLHLPLAPGTDVWLWNGLLHHLARDGQVDYAFLEQHTEGFGQAIETAREGGSVPDVAAQCDLPEGDVMQFFRLFTRTEKTVSLFSQGVNQSSAGTDKVNAIINCHLLTGRIGRPGMGPFSITGQPNAMGGREVGGLANQLAAHMDFAPGDVDRVRRFWDAPNLVTGPGNKAVDLFQAVERGEIKAVWIMATNPAVSLPDADRMRAALADCELVVVSEAMAHTDTADVADVLLPALTWGEKDGTVTNSERRISRQRPFLPAPGEARADWWALSQVAQRLGFGAAFPYTAPHDIFDEHARLSAFENDGRRDFDITGLAGMDRAAYDAMTPRQWPVRADGADTPRLFDDGRYFTDSGRARFVAVEPRVPVNRPDPQFPVVLNTGRVRDHWHTMTRTGKAARLSAHAVEPFLQVHPDDAGVFGLEEGGLARVGSRWGHFVGRVVLDRGQRRGNVFVPMHWNAQYAARGRADAVVNPEVDPLSGEPEFKHTPVAIAPAQAAWYGFMLLREAPVAHPECAWWAFARGDGFVRYELAGNEDAGSLPAVARTLLGNGEDWLEFEDPARGSYRAAWLDGRGRLMGCLFMGPLETLPARTWLAGLFETEGLDPAERMALLSGRPPAGTPDTGRTVCSCFGVGENTIIDTIAAGAVDPAAVTAACQAGGNCGSCVPEVQRLILQHAPAMNRRSA</sequence>
<dbReference type="GO" id="GO:0042128">
    <property type="term" value="P:nitrate assimilation"/>
    <property type="evidence" value="ECO:0007669"/>
    <property type="project" value="UniProtKB-KW"/>
</dbReference>
<dbReference type="InterPro" id="IPR050123">
    <property type="entry name" value="Prok_molybdopt-oxidoreductase"/>
</dbReference>
<dbReference type="STRING" id="406100.SAMN04488052_104186"/>
<comment type="cofactor">
    <cofactor evidence="1">
        <name>Mo-bis(molybdopterin guanine dinucleotide)</name>
        <dbReference type="ChEBI" id="CHEBI:60539"/>
    </cofactor>
</comment>
<keyword evidence="5" id="KW-0500">Molybdenum</keyword>
<keyword evidence="4" id="KW-0004">4Fe-4S</keyword>
<evidence type="ECO:0000256" key="2">
    <source>
        <dbReference type="ARBA" id="ARBA00001966"/>
    </source>
</evidence>
<evidence type="ECO:0000256" key="6">
    <source>
        <dbReference type="ARBA" id="ARBA00022723"/>
    </source>
</evidence>
<feature type="domain" description="4Fe-4S Mo/W bis-MGD-type" evidence="11">
    <location>
        <begin position="6"/>
        <end position="62"/>
    </location>
</feature>
<keyword evidence="13" id="KW-1185">Reference proteome</keyword>
<dbReference type="GO" id="GO:0051539">
    <property type="term" value="F:4 iron, 4 sulfur cluster binding"/>
    <property type="evidence" value="ECO:0007669"/>
    <property type="project" value="UniProtKB-KW"/>
</dbReference>
<dbReference type="Proteomes" id="UP000199657">
    <property type="component" value="Unassembled WGS sequence"/>
</dbReference>
<dbReference type="Gene3D" id="2.40.40.20">
    <property type="match status" value="1"/>
</dbReference>
<keyword evidence="10" id="KW-0534">Nitrate assimilation</keyword>
<dbReference type="Gene3D" id="3.40.228.10">
    <property type="entry name" value="Dimethylsulfoxide Reductase, domain 2"/>
    <property type="match status" value="1"/>
</dbReference>
<dbReference type="GO" id="GO:0043546">
    <property type="term" value="F:molybdopterin cofactor binding"/>
    <property type="evidence" value="ECO:0007669"/>
    <property type="project" value="InterPro"/>
</dbReference>
<evidence type="ECO:0000256" key="1">
    <source>
        <dbReference type="ARBA" id="ARBA00001942"/>
    </source>
</evidence>
<comment type="similarity">
    <text evidence="3">Belongs to the prokaryotic molybdopterin-containing oxidoreductase family. NasA/NapA/NarB subfamily.</text>
</comment>
<keyword evidence="6" id="KW-0479">Metal-binding</keyword>
<evidence type="ECO:0000313" key="13">
    <source>
        <dbReference type="Proteomes" id="UP000199657"/>
    </source>
</evidence>
<dbReference type="CDD" id="cd02791">
    <property type="entry name" value="MopB_CT_Nitrate-R-NapA-like"/>
    <property type="match status" value="1"/>
</dbReference>
<dbReference type="Pfam" id="PF00384">
    <property type="entry name" value="Molybdopterin"/>
    <property type="match status" value="1"/>
</dbReference>
<name>A0A1H8THN5_9GAMM</name>
<dbReference type="AlphaFoldDB" id="A0A1H8THN5"/>
<dbReference type="PANTHER" id="PTHR43105:SF9">
    <property type="entry name" value="NADPH-FE(3+) OXIDOREDUCTASE SUBUNIT ALPHA"/>
    <property type="match status" value="1"/>
</dbReference>
<reference evidence="12 13" key="1">
    <citation type="submission" date="2016-10" db="EMBL/GenBank/DDBJ databases">
        <authorList>
            <person name="de Groot N.N."/>
        </authorList>
    </citation>
    <scope>NUCLEOTIDE SEQUENCE [LARGE SCALE GENOMIC DNA]</scope>
    <source>
        <strain evidence="12 13">CGMCC 1.6291</strain>
    </source>
</reference>
<dbReference type="InterPro" id="IPR009010">
    <property type="entry name" value="Asp_de-COase-like_dom_sf"/>
</dbReference>
<evidence type="ECO:0000256" key="9">
    <source>
        <dbReference type="ARBA" id="ARBA00023014"/>
    </source>
</evidence>
<dbReference type="Pfam" id="PF04879">
    <property type="entry name" value="Molybdop_Fe4S4"/>
    <property type="match status" value="1"/>
</dbReference>
<dbReference type="Gene3D" id="1.10.10.1100">
    <property type="entry name" value="BFD-like [2Fe-2S]-binding domain"/>
    <property type="match status" value="1"/>
</dbReference>
<evidence type="ECO:0000256" key="7">
    <source>
        <dbReference type="ARBA" id="ARBA00023002"/>
    </source>
</evidence>
<dbReference type="GO" id="GO:0045333">
    <property type="term" value="P:cellular respiration"/>
    <property type="evidence" value="ECO:0007669"/>
    <property type="project" value="UniProtKB-ARBA"/>
</dbReference>
<dbReference type="Gene3D" id="3.40.50.740">
    <property type="match status" value="1"/>
</dbReference>
<dbReference type="OrthoDB" id="9810782at2"/>
<accession>A0A1H8THN5</accession>
<dbReference type="InterPro" id="IPR041957">
    <property type="entry name" value="CT_Nitrate-R-NapA-like"/>
</dbReference>
<dbReference type="InterPro" id="IPR006656">
    <property type="entry name" value="Mopterin_OxRdtase"/>
</dbReference>
<keyword evidence="9" id="KW-0411">Iron-sulfur</keyword>
<dbReference type="SMART" id="SM00926">
    <property type="entry name" value="Molybdop_Fe4S4"/>
    <property type="match status" value="1"/>
</dbReference>
<dbReference type="Pfam" id="PF04324">
    <property type="entry name" value="Fer2_BFD"/>
    <property type="match status" value="1"/>
</dbReference>
<dbReference type="SUPFAM" id="SSF50692">
    <property type="entry name" value="ADC-like"/>
    <property type="match status" value="1"/>
</dbReference>